<keyword evidence="6 7" id="KW-0472">Membrane</keyword>
<dbReference type="Gene3D" id="1.20.1510.10">
    <property type="entry name" value="Cation efflux protein transmembrane domain"/>
    <property type="match status" value="1"/>
</dbReference>
<dbReference type="GO" id="GO:0016020">
    <property type="term" value="C:membrane"/>
    <property type="evidence" value="ECO:0007669"/>
    <property type="project" value="UniProtKB-SubCell"/>
</dbReference>
<evidence type="ECO:0000313" key="11">
    <source>
        <dbReference type="Proteomes" id="UP000187417"/>
    </source>
</evidence>
<dbReference type="NCBIfam" id="TIGR01297">
    <property type="entry name" value="CDF"/>
    <property type="match status" value="1"/>
</dbReference>
<evidence type="ECO:0000256" key="2">
    <source>
        <dbReference type="ARBA" id="ARBA00008114"/>
    </source>
</evidence>
<feature type="transmembrane region" description="Helical" evidence="7">
    <location>
        <begin position="41"/>
        <end position="62"/>
    </location>
</feature>
<evidence type="ECO:0000259" key="8">
    <source>
        <dbReference type="Pfam" id="PF01545"/>
    </source>
</evidence>
<comment type="caution">
    <text evidence="10">The sequence shown here is derived from an EMBL/GenBank/DDBJ whole genome shotgun (WGS) entry which is preliminary data.</text>
</comment>
<dbReference type="SUPFAM" id="SSF161111">
    <property type="entry name" value="Cation efflux protein transmembrane domain-like"/>
    <property type="match status" value="1"/>
</dbReference>
<name>A0A1Q6FA16_9BACT</name>
<organism evidence="10 11">
    <name type="scientific">Alistipes putredinis</name>
    <dbReference type="NCBI Taxonomy" id="28117"/>
    <lineage>
        <taxon>Bacteria</taxon>
        <taxon>Pseudomonadati</taxon>
        <taxon>Bacteroidota</taxon>
        <taxon>Bacteroidia</taxon>
        <taxon>Bacteroidales</taxon>
        <taxon>Rikenellaceae</taxon>
        <taxon>Alistipes</taxon>
    </lineage>
</organism>
<dbReference type="Gene3D" id="3.30.70.1350">
    <property type="entry name" value="Cation efflux protein, cytoplasmic domain"/>
    <property type="match status" value="1"/>
</dbReference>
<comment type="subcellular location">
    <subcellularLocation>
        <location evidence="1">Membrane</location>
        <topology evidence="1">Multi-pass membrane protein</topology>
    </subcellularLocation>
</comment>
<dbReference type="PANTHER" id="PTHR43840">
    <property type="entry name" value="MITOCHONDRIAL METAL TRANSPORTER 1-RELATED"/>
    <property type="match status" value="1"/>
</dbReference>
<evidence type="ECO:0000256" key="7">
    <source>
        <dbReference type="SAM" id="Phobius"/>
    </source>
</evidence>
<keyword evidence="3" id="KW-0813">Transport</keyword>
<feature type="transmembrane region" description="Helical" evidence="7">
    <location>
        <begin position="83"/>
        <end position="101"/>
    </location>
</feature>
<sequence length="313" mass="34104">MNQPTERTRKIYRVTWIGMVVNIALSLLKLAAGILGRSGAMIADAVHSISDLATDVIVLIFARISSKPEDAGHNYGHGKYETLASILISLALIAVGGGILADSIHNIRLVLTGEIIGRPGAIALIAAAISIVAKEVLYRYTVRVGRQTDSPSVVANAWHHRSDALSSIGTLTGIGLAYFLGDKWRIADPLAALVVSVFIFKIAFDLLRSGLGELLEHALPAATEQEILNILTHSKEVTEPHHLRTRRIGATVAIEAHIRVDPRMSVLRSHQLTVDIERRLKERFGPNTLIFIHVEPIETEKLSSSAPEKDKNI</sequence>
<dbReference type="GO" id="GO:0008324">
    <property type="term" value="F:monoatomic cation transmembrane transporter activity"/>
    <property type="evidence" value="ECO:0007669"/>
    <property type="project" value="InterPro"/>
</dbReference>
<dbReference type="InterPro" id="IPR058533">
    <property type="entry name" value="Cation_efflux_TM"/>
</dbReference>
<evidence type="ECO:0000256" key="3">
    <source>
        <dbReference type="ARBA" id="ARBA00022448"/>
    </source>
</evidence>
<evidence type="ECO:0000313" key="10">
    <source>
        <dbReference type="EMBL" id="OKY95713.1"/>
    </source>
</evidence>
<evidence type="ECO:0000259" key="9">
    <source>
        <dbReference type="Pfam" id="PF16916"/>
    </source>
</evidence>
<dbReference type="AlphaFoldDB" id="A0A1Q6FA16"/>
<keyword evidence="5 7" id="KW-1133">Transmembrane helix</keyword>
<proteinExistence type="inferred from homology"/>
<gene>
    <name evidence="10" type="ORF">BHV66_03895</name>
</gene>
<dbReference type="Pfam" id="PF16916">
    <property type="entry name" value="ZT_dimer"/>
    <property type="match status" value="1"/>
</dbReference>
<dbReference type="FunFam" id="1.20.1510.10:FF:000006">
    <property type="entry name" value="Divalent cation efflux transporter"/>
    <property type="match status" value="1"/>
</dbReference>
<evidence type="ECO:0000256" key="4">
    <source>
        <dbReference type="ARBA" id="ARBA00022692"/>
    </source>
</evidence>
<dbReference type="InterPro" id="IPR002524">
    <property type="entry name" value="Cation_efflux"/>
</dbReference>
<dbReference type="InterPro" id="IPR050291">
    <property type="entry name" value="CDF_Transporter"/>
</dbReference>
<comment type="similarity">
    <text evidence="2">Belongs to the cation diffusion facilitator (CDF) transporter (TC 2.A.4) family.</text>
</comment>
<accession>A0A1Q6FA16</accession>
<evidence type="ECO:0000256" key="1">
    <source>
        <dbReference type="ARBA" id="ARBA00004141"/>
    </source>
</evidence>
<dbReference type="STRING" id="28117.BHV66_03895"/>
<evidence type="ECO:0000256" key="5">
    <source>
        <dbReference type="ARBA" id="ARBA00022989"/>
    </source>
</evidence>
<feature type="transmembrane region" description="Helical" evidence="7">
    <location>
        <begin position="121"/>
        <end position="141"/>
    </location>
</feature>
<feature type="transmembrane region" description="Helical" evidence="7">
    <location>
        <begin position="12"/>
        <end position="35"/>
    </location>
</feature>
<dbReference type="InterPro" id="IPR036837">
    <property type="entry name" value="Cation_efflux_CTD_sf"/>
</dbReference>
<evidence type="ECO:0000256" key="6">
    <source>
        <dbReference type="ARBA" id="ARBA00023136"/>
    </source>
</evidence>
<dbReference type="InterPro" id="IPR027470">
    <property type="entry name" value="Cation_efflux_CTD"/>
</dbReference>
<dbReference type="Pfam" id="PF01545">
    <property type="entry name" value="Cation_efflux"/>
    <property type="match status" value="1"/>
</dbReference>
<dbReference type="Proteomes" id="UP000187417">
    <property type="component" value="Unassembled WGS sequence"/>
</dbReference>
<feature type="domain" description="Cation efflux protein cytoplasmic" evidence="9">
    <location>
        <begin position="220"/>
        <end position="296"/>
    </location>
</feature>
<dbReference type="PANTHER" id="PTHR43840:SF15">
    <property type="entry name" value="MITOCHONDRIAL METAL TRANSPORTER 1-RELATED"/>
    <property type="match status" value="1"/>
</dbReference>
<protein>
    <submittedName>
        <fullName evidence="10">Cation-efflux pump</fullName>
    </submittedName>
</protein>
<dbReference type="RefSeq" id="WP_278339117.1">
    <property type="nucleotide sequence ID" value="NZ_MNQH01000004.1"/>
</dbReference>
<feature type="domain" description="Cation efflux protein transmembrane" evidence="8">
    <location>
        <begin position="16"/>
        <end position="215"/>
    </location>
</feature>
<keyword evidence="4 7" id="KW-0812">Transmembrane</keyword>
<reference evidence="10 11" key="1">
    <citation type="journal article" date="2016" name="Nat. Biotechnol.">
        <title>Measurement of bacterial replication rates in microbial communities.</title>
        <authorList>
            <person name="Brown C.T."/>
            <person name="Olm M.R."/>
            <person name="Thomas B.C."/>
            <person name="Banfield J.F."/>
        </authorList>
    </citation>
    <scope>NUCLEOTIDE SEQUENCE [LARGE SCALE GENOMIC DNA]</scope>
    <source>
        <strain evidence="10">CAG:67_53_122</strain>
    </source>
</reference>
<dbReference type="SUPFAM" id="SSF160240">
    <property type="entry name" value="Cation efflux protein cytoplasmic domain-like"/>
    <property type="match status" value="1"/>
</dbReference>
<dbReference type="InterPro" id="IPR027469">
    <property type="entry name" value="Cation_efflux_TMD_sf"/>
</dbReference>
<dbReference type="EMBL" id="MNQH01000004">
    <property type="protein sequence ID" value="OKY95713.1"/>
    <property type="molecule type" value="Genomic_DNA"/>
</dbReference>